<name>A0A4R0EQU6_9GAMM</name>
<dbReference type="EMBL" id="SJOA01000004">
    <property type="protein sequence ID" value="TCB60611.1"/>
    <property type="molecule type" value="Genomic_DNA"/>
</dbReference>
<dbReference type="AlphaFoldDB" id="A0A4R0EQU6"/>
<protein>
    <submittedName>
        <fullName evidence="1">SRPBCC family protein</fullName>
    </submittedName>
</protein>
<evidence type="ECO:0000313" key="1">
    <source>
        <dbReference type="EMBL" id="TCB60611.1"/>
    </source>
</evidence>
<dbReference type="SUPFAM" id="SSF55961">
    <property type="entry name" value="Bet v1-like"/>
    <property type="match status" value="1"/>
</dbReference>
<comment type="caution">
    <text evidence="1">The sequence shown here is derived from an EMBL/GenBank/DDBJ whole genome shotgun (WGS) entry which is preliminary data.</text>
</comment>
<reference evidence="1 2" key="1">
    <citation type="submission" date="2019-02" db="EMBL/GenBank/DDBJ databases">
        <title>High diversity of culturable Acinetobacter species in natural soil and water ecosystems.</title>
        <authorList>
            <person name="Radolfova-Krizova L."/>
            <person name="Nemec A."/>
        </authorList>
    </citation>
    <scope>NUCLEOTIDE SEQUENCE [LARGE SCALE GENOMIC DNA]</scope>
    <source>
        <strain evidence="1 2">ANC 4281</strain>
    </source>
</reference>
<dbReference type="InterPro" id="IPR023393">
    <property type="entry name" value="START-like_dom_sf"/>
</dbReference>
<accession>A0A4R0EQU6</accession>
<sequence>MNSIQVKKEFNAPIEQVFDLLSKHSTYNVAFAPIQVERIKDSADPERPDGVGSVRRMGFGPVKPLQEQITLLKLNERIEYQIIKNPLVKHHLGVIEFEAKDADKTLVTYTIELQARAPFVSKLILAQLKSAIKLGFSKLAKTV</sequence>
<dbReference type="InterPro" id="IPR019587">
    <property type="entry name" value="Polyketide_cyclase/dehydratase"/>
</dbReference>
<organism evidence="1 2">
    <name type="scientific">Acinetobacter terrae</name>
    <dbReference type="NCBI Taxonomy" id="2731247"/>
    <lineage>
        <taxon>Bacteria</taxon>
        <taxon>Pseudomonadati</taxon>
        <taxon>Pseudomonadota</taxon>
        <taxon>Gammaproteobacteria</taxon>
        <taxon>Moraxellales</taxon>
        <taxon>Moraxellaceae</taxon>
        <taxon>Acinetobacter</taxon>
        <taxon>Acinetobacter Taxon 24</taxon>
    </lineage>
</organism>
<dbReference type="OrthoDB" id="4459835at2"/>
<dbReference type="Gene3D" id="3.30.530.20">
    <property type="match status" value="1"/>
</dbReference>
<dbReference type="Pfam" id="PF10604">
    <property type="entry name" value="Polyketide_cyc2"/>
    <property type="match status" value="1"/>
</dbReference>
<evidence type="ECO:0000313" key="2">
    <source>
        <dbReference type="Proteomes" id="UP000291380"/>
    </source>
</evidence>
<dbReference type="CDD" id="cd07821">
    <property type="entry name" value="PYR_PYL_RCAR_like"/>
    <property type="match status" value="1"/>
</dbReference>
<dbReference type="RefSeq" id="WP_131270755.1">
    <property type="nucleotide sequence ID" value="NZ_SJOA01000004.1"/>
</dbReference>
<proteinExistence type="predicted"/>
<dbReference type="Proteomes" id="UP000291380">
    <property type="component" value="Unassembled WGS sequence"/>
</dbReference>
<gene>
    <name evidence="1" type="ORF">E0H85_04880</name>
</gene>